<dbReference type="RefSeq" id="WP_036708045.1">
    <property type="nucleotide sequence ID" value="NZ_JRKQ01000018.1"/>
</dbReference>
<dbReference type="InterPro" id="IPR016541">
    <property type="entry name" value="UCP008505"/>
</dbReference>
<dbReference type="EMBL" id="JRKQ01000018">
    <property type="protein sequence ID" value="KGJ22826.1"/>
    <property type="molecule type" value="Genomic_DNA"/>
</dbReference>
<reference evidence="1 2" key="2">
    <citation type="submission" date="2014-10" db="EMBL/GenBank/DDBJ databases">
        <title>Paracoccus sanguinis sp. nov., isolated from clinical specimens of New York State patients.</title>
        <authorList>
            <person name="Mingle L.A."/>
            <person name="Cole J.A."/>
            <person name="Lapierre P."/>
            <person name="Musser K.A."/>
        </authorList>
    </citation>
    <scope>NUCLEOTIDE SEQUENCE [LARGE SCALE GENOMIC DNA]</scope>
    <source>
        <strain evidence="1 2">5503</strain>
    </source>
</reference>
<dbReference type="Pfam" id="PF14367">
    <property type="entry name" value="DUF4411"/>
    <property type="match status" value="1"/>
</dbReference>
<proteinExistence type="predicted"/>
<evidence type="ECO:0008006" key="3">
    <source>
        <dbReference type="Google" id="ProtNLM"/>
    </source>
</evidence>
<evidence type="ECO:0000313" key="2">
    <source>
        <dbReference type="Proteomes" id="UP000029858"/>
    </source>
</evidence>
<dbReference type="InterPro" id="IPR029060">
    <property type="entry name" value="PIN-like_dom_sf"/>
</dbReference>
<name>A0A099GJB5_9RHOB</name>
<protein>
    <recommendedName>
        <fullName evidence="3">DUF4411 family protein</fullName>
    </recommendedName>
</protein>
<dbReference type="SUPFAM" id="SSF88723">
    <property type="entry name" value="PIN domain-like"/>
    <property type="match status" value="1"/>
</dbReference>
<comment type="caution">
    <text evidence="1">The sequence shown here is derived from an EMBL/GenBank/DDBJ whole genome shotgun (WGS) entry which is preliminary data.</text>
</comment>
<dbReference type="Proteomes" id="UP000029858">
    <property type="component" value="Unassembled WGS sequence"/>
</dbReference>
<reference evidence="1 2" key="1">
    <citation type="submission" date="2014-09" db="EMBL/GenBank/DDBJ databases">
        <authorList>
            <person name="McGinnis J.M."/>
            <person name="Wolfgang W.J."/>
        </authorList>
    </citation>
    <scope>NUCLEOTIDE SEQUENCE [LARGE SCALE GENOMIC DNA]</scope>
    <source>
        <strain evidence="1 2">5503</strain>
    </source>
</reference>
<evidence type="ECO:0000313" key="1">
    <source>
        <dbReference type="EMBL" id="KGJ22826.1"/>
    </source>
</evidence>
<organism evidence="1 2">
    <name type="scientific">Paracoccus sanguinis</name>
    <dbReference type="NCBI Taxonomy" id="1545044"/>
    <lineage>
        <taxon>Bacteria</taxon>
        <taxon>Pseudomonadati</taxon>
        <taxon>Pseudomonadota</taxon>
        <taxon>Alphaproteobacteria</taxon>
        <taxon>Rhodobacterales</taxon>
        <taxon>Paracoccaceae</taxon>
        <taxon>Paracoccus</taxon>
    </lineage>
</organism>
<gene>
    <name evidence="1" type="ORF">IX56_05615</name>
</gene>
<dbReference type="AlphaFoldDB" id="A0A099GJB5"/>
<accession>A0A099GJB5</accession>
<sequence>MTRYLLDTNIFIQAKNLHYGFDFCPAFWEWLIAQNGIGRVASIDKVGDELQAGGDDLSDWTTARGRTFFLPPDDPVVPALGQVSAWATGQNYEAAAIATFLQVADYWLVTHALAHDFVVVTHEVPSDSTRKIKIPNACIGLGLACVSPYEMLRRERARFVLGPAPRAA</sequence>